<dbReference type="InterPro" id="IPR027783">
    <property type="entry name" value="Bacterial_PH-related"/>
</dbReference>
<keyword evidence="1" id="KW-0472">Membrane</keyword>
<comment type="caution">
    <text evidence="3">The sequence shown here is derived from an EMBL/GenBank/DDBJ whole genome shotgun (WGS) entry which is preliminary data.</text>
</comment>
<dbReference type="Proteomes" id="UP000823892">
    <property type="component" value="Unassembled WGS sequence"/>
</dbReference>
<protein>
    <submittedName>
        <fullName evidence="3">DUF3784 domain-containing protein</fullName>
    </submittedName>
</protein>
<dbReference type="AlphaFoldDB" id="A0A9D2QV82"/>
<gene>
    <name evidence="3" type="ORF">H9914_06715</name>
</gene>
<dbReference type="EMBL" id="DWUY01000150">
    <property type="protein sequence ID" value="HJD28668.1"/>
    <property type="molecule type" value="Genomic_DNA"/>
</dbReference>
<feature type="transmembrane region" description="Helical" evidence="1">
    <location>
        <begin position="77"/>
        <end position="97"/>
    </location>
</feature>
<accession>A0A9D2QV82</accession>
<feature type="domain" description="Bacterial Pleckstrin homology" evidence="2">
    <location>
        <begin position="153"/>
        <end position="246"/>
    </location>
</feature>
<keyword evidence="1" id="KW-0812">Transmembrane</keyword>
<evidence type="ECO:0000313" key="4">
    <source>
        <dbReference type="Proteomes" id="UP000823892"/>
    </source>
</evidence>
<evidence type="ECO:0000256" key="1">
    <source>
        <dbReference type="SAM" id="Phobius"/>
    </source>
</evidence>
<feature type="transmembrane region" description="Helical" evidence="1">
    <location>
        <begin position="6"/>
        <end position="32"/>
    </location>
</feature>
<organism evidence="3 4">
    <name type="scientific">Candidatus Blautia avicola</name>
    <dbReference type="NCBI Taxonomy" id="2838483"/>
    <lineage>
        <taxon>Bacteria</taxon>
        <taxon>Bacillati</taxon>
        <taxon>Bacillota</taxon>
        <taxon>Clostridia</taxon>
        <taxon>Lachnospirales</taxon>
        <taxon>Lachnospiraceae</taxon>
        <taxon>Blautia</taxon>
    </lineage>
</organism>
<evidence type="ECO:0000313" key="3">
    <source>
        <dbReference type="EMBL" id="HJD28668.1"/>
    </source>
</evidence>
<evidence type="ECO:0000259" key="2">
    <source>
        <dbReference type="Pfam" id="PF10882"/>
    </source>
</evidence>
<dbReference type="Pfam" id="PF10882">
    <property type="entry name" value="bPH_5"/>
    <property type="match status" value="1"/>
</dbReference>
<proteinExistence type="predicted"/>
<sequence>MMEKIIILLTILIGGGISLPLLMGKGSFLIAGYNTASEKEKRKYNEKKLCRTVGVYMALITVLVLGAEILGENIPDWYMALVMGGVFIGLIPTLLYANLGCRIKPGEEIPLEENPEKELKRKKTRNIETAVIVLITIAAMVFSAVLLFTGDVKVLIRNDRLEIQGSFWSDYEIPLSEIQTVTYREDFETGGKRVGVDSLQLNEGTFENREFGEYTIYSYARCEDFVVMETTKGVVAVNGKTPEETRKLYEKILEASGLE</sequence>
<feature type="transmembrane region" description="Helical" evidence="1">
    <location>
        <begin position="53"/>
        <end position="71"/>
    </location>
</feature>
<feature type="transmembrane region" description="Helical" evidence="1">
    <location>
        <begin position="127"/>
        <end position="148"/>
    </location>
</feature>
<name>A0A9D2QV82_9FIRM</name>
<reference evidence="3" key="2">
    <citation type="submission" date="2021-04" db="EMBL/GenBank/DDBJ databases">
        <authorList>
            <person name="Gilroy R."/>
        </authorList>
    </citation>
    <scope>NUCLEOTIDE SEQUENCE</scope>
    <source>
        <strain evidence="3">ChiBcec6-4105</strain>
    </source>
</reference>
<dbReference type="InterPro" id="IPR017259">
    <property type="entry name" value="UCP037672"/>
</dbReference>
<reference evidence="3" key="1">
    <citation type="journal article" date="2021" name="PeerJ">
        <title>Extensive microbial diversity within the chicken gut microbiome revealed by metagenomics and culture.</title>
        <authorList>
            <person name="Gilroy R."/>
            <person name="Ravi A."/>
            <person name="Getino M."/>
            <person name="Pursley I."/>
            <person name="Horton D.L."/>
            <person name="Alikhan N.F."/>
            <person name="Baker D."/>
            <person name="Gharbi K."/>
            <person name="Hall N."/>
            <person name="Watson M."/>
            <person name="Adriaenssens E.M."/>
            <person name="Foster-Nyarko E."/>
            <person name="Jarju S."/>
            <person name="Secka A."/>
            <person name="Antonio M."/>
            <person name="Oren A."/>
            <person name="Chaudhuri R.R."/>
            <person name="La Ragione R."/>
            <person name="Hildebrand F."/>
            <person name="Pallen M.J."/>
        </authorList>
    </citation>
    <scope>NUCLEOTIDE SEQUENCE</scope>
    <source>
        <strain evidence="3">ChiBcec6-4105</strain>
    </source>
</reference>
<dbReference type="Pfam" id="PF12650">
    <property type="entry name" value="DUF3784"/>
    <property type="match status" value="1"/>
</dbReference>
<keyword evidence="1" id="KW-1133">Transmembrane helix</keyword>